<feature type="compositionally biased region" description="Low complexity" evidence="1">
    <location>
        <begin position="811"/>
        <end position="827"/>
    </location>
</feature>
<dbReference type="EMBL" id="HBIB01047657">
    <property type="protein sequence ID" value="CAE0269007.1"/>
    <property type="molecule type" value="Transcribed_RNA"/>
</dbReference>
<feature type="region of interest" description="Disordered" evidence="1">
    <location>
        <begin position="811"/>
        <end position="982"/>
    </location>
</feature>
<feature type="compositionally biased region" description="Basic and acidic residues" evidence="1">
    <location>
        <begin position="367"/>
        <end position="389"/>
    </location>
</feature>
<gene>
    <name evidence="2" type="ORF">PBIL07802_LOCUS31358</name>
    <name evidence="3" type="ORF">PBIL07802_LOCUS31359</name>
    <name evidence="4" type="ORF">PBIL07802_LOCUS31360</name>
    <name evidence="5" type="ORF">PBIL07802_LOCUS31364</name>
    <name evidence="6" type="ORF">PBIL07802_LOCUS31365</name>
    <name evidence="7" type="ORF">PBIL07802_LOCUS31368</name>
</gene>
<evidence type="ECO:0000313" key="4">
    <source>
        <dbReference type="EMBL" id="CAE0269007.1"/>
    </source>
</evidence>
<dbReference type="EMBL" id="HBIB01047663">
    <property type="protein sequence ID" value="CAE0269012.1"/>
    <property type="molecule type" value="Transcribed_RNA"/>
</dbReference>
<evidence type="ECO:0000256" key="1">
    <source>
        <dbReference type="SAM" id="MobiDB-lite"/>
    </source>
</evidence>
<feature type="compositionally biased region" description="Low complexity" evidence="1">
    <location>
        <begin position="857"/>
        <end position="891"/>
    </location>
</feature>
<feature type="compositionally biased region" description="Basic and acidic residues" evidence="1">
    <location>
        <begin position="957"/>
        <end position="976"/>
    </location>
</feature>
<evidence type="ECO:0000313" key="5">
    <source>
        <dbReference type="EMBL" id="CAE0269011.1"/>
    </source>
</evidence>
<evidence type="ECO:0000313" key="2">
    <source>
        <dbReference type="EMBL" id="CAE0269005.1"/>
    </source>
</evidence>
<proteinExistence type="predicted"/>
<reference evidence="7" key="1">
    <citation type="submission" date="2021-01" db="EMBL/GenBank/DDBJ databases">
        <authorList>
            <person name="Corre E."/>
            <person name="Pelletier E."/>
            <person name="Niang G."/>
            <person name="Scheremetjew M."/>
            <person name="Finn R."/>
            <person name="Kale V."/>
            <person name="Holt S."/>
            <person name="Cochrane G."/>
            <person name="Meng A."/>
            <person name="Brown T."/>
            <person name="Cohen L."/>
        </authorList>
    </citation>
    <scope>NUCLEOTIDE SEQUENCE</scope>
    <source>
        <strain evidence="7">NIES-2562</strain>
    </source>
</reference>
<protein>
    <submittedName>
        <fullName evidence="7">Uncharacterized protein</fullName>
    </submittedName>
</protein>
<name>A0A7S3GKB5_9EUKA</name>
<evidence type="ECO:0000313" key="3">
    <source>
        <dbReference type="EMBL" id="CAE0269006.1"/>
    </source>
</evidence>
<feature type="compositionally biased region" description="Polar residues" evidence="1">
    <location>
        <begin position="937"/>
        <end position="947"/>
    </location>
</feature>
<sequence length="982" mass="104516">MAGQGDPPISYNYSGDERNFKLPHLTTTSMQPRHQQHVGISHSPGVPARAASAMGYQISPIMYNMAEMPHQHPIGHPSLSMFSQGGRIFSGDQLPRPQSTLGLGMHRTLSGSPGVSDDGEDPSVDGGESRDGGGTVSDKKKGGGGQRKKLKWTFDKDLLLVKALLAYLNAAVERNMLDRIERPLGWVADLLKRFFPEYKIEVVRNRVKMRVFNYALTKLFSKIPGTQKFRIHVDELHHANSHLADAVATKKCSYWKLQFAESRYLDVDAFFRECTSELLDTFTANDTAAKGDKKQRVNLDDDDTFQRLALRCSVDETIVNEAKGVNVGVAQKAEGGLEVRVVQSRHPSPSPTPQGEEEGLVGNISSKGKETLVRPRSPKEETPREERQRQRIGSAGQERSQLSRLSPVEGDEREDDKPRVSPGHGSKSKEGGKRRKKKYFSSSVDDAIPIANARARRAAEAKVAEKAERVEGWSASPTTHSTAGSGSGARRLQPLVQKPRSPLSSSEGTVAQLFPSPDDANGGHGLGRSGKNRLSLSPVPLLKTRPQSANPLSQVEVPALPIGECKGSESGMRMPVDEEENGYAASRDDGEEVLLHRSRGQSRSTATVTASPPLTQLDLSKLSLQKPISGGDSSAPSSAASGRSSSTVTSTPKKVVASAADKEYVVQQPSNRSSGGSSRGRESVVSTGRGSSHGGSYREHSNRSSGAGFPVFPSASQTSYFPFGVGSGCGSFRASDDGLQIGAEGGFVMGGGTGGDSGSKRDSLSATAADGTPPRQYSGMGPFAAVGYMGSPFPSPPSAVGPRFYPLPAGSSPHASVHHPFSSSFPHQQLPNVVGGGQGGSPGHAPQYAALNLQTQGSGSSLLSSSSSGRGRPSHVSAASGSRMSMERMGSQTDMMGSMDDGRGSVASNLSSGRSGYGWPQFDHGDSLRQSAIAHSVQHSQFSNKGSNAPGLSPQQHETRLRQVPERFRPEQKGENSSHQSP</sequence>
<dbReference type="AlphaFoldDB" id="A0A7S3GKB5"/>
<dbReference type="EMBL" id="HBIB01047661">
    <property type="protein sequence ID" value="CAE0269011.1"/>
    <property type="molecule type" value="Transcribed_RNA"/>
</dbReference>
<feature type="compositionally biased region" description="Basic and acidic residues" evidence="1">
    <location>
        <begin position="457"/>
        <end position="471"/>
    </location>
</feature>
<dbReference type="EMBL" id="HBIB01047655">
    <property type="protein sequence ID" value="CAE0269005.1"/>
    <property type="molecule type" value="Transcribed_RNA"/>
</dbReference>
<feature type="compositionally biased region" description="Polar residues" evidence="1">
    <location>
        <begin position="475"/>
        <end position="484"/>
    </location>
</feature>
<feature type="compositionally biased region" description="Polar residues" evidence="1">
    <location>
        <begin position="601"/>
        <end position="618"/>
    </location>
</feature>
<dbReference type="EMBL" id="HBIB01047667">
    <property type="protein sequence ID" value="CAE0269015.1"/>
    <property type="molecule type" value="Transcribed_RNA"/>
</dbReference>
<feature type="compositionally biased region" description="Low complexity" evidence="1">
    <location>
        <begin position="627"/>
        <end position="658"/>
    </location>
</feature>
<feature type="region of interest" description="Disordered" evidence="1">
    <location>
        <begin position="750"/>
        <end position="776"/>
    </location>
</feature>
<organism evidence="7">
    <name type="scientific">Palpitomonas bilix</name>
    <dbReference type="NCBI Taxonomy" id="652834"/>
    <lineage>
        <taxon>Eukaryota</taxon>
        <taxon>Eukaryota incertae sedis</taxon>
    </lineage>
</organism>
<feature type="compositionally biased region" description="Basic and acidic residues" evidence="1">
    <location>
        <begin position="127"/>
        <end position="141"/>
    </location>
</feature>
<feature type="region of interest" description="Disordered" evidence="1">
    <location>
        <begin position="85"/>
        <end position="147"/>
    </location>
</feature>
<feature type="region of interest" description="Disordered" evidence="1">
    <location>
        <begin position="342"/>
        <end position="705"/>
    </location>
</feature>
<accession>A0A7S3GKB5</accession>
<evidence type="ECO:0000313" key="7">
    <source>
        <dbReference type="EMBL" id="CAE0269015.1"/>
    </source>
</evidence>
<dbReference type="EMBL" id="HBIB01047656">
    <property type="protein sequence ID" value="CAE0269006.1"/>
    <property type="molecule type" value="Transcribed_RNA"/>
</dbReference>
<evidence type="ECO:0000313" key="6">
    <source>
        <dbReference type="EMBL" id="CAE0269012.1"/>
    </source>
</evidence>